<dbReference type="EMBL" id="BMAO01039219">
    <property type="protein sequence ID" value="GFR29910.1"/>
    <property type="molecule type" value="Genomic_DNA"/>
</dbReference>
<dbReference type="Proteomes" id="UP000887116">
    <property type="component" value="Unassembled WGS sequence"/>
</dbReference>
<proteinExistence type="predicted"/>
<comment type="caution">
    <text evidence="1">The sequence shown here is derived from an EMBL/GenBank/DDBJ whole genome shotgun (WGS) entry which is preliminary data.</text>
</comment>
<dbReference type="AlphaFoldDB" id="A0A8X6JCA4"/>
<protein>
    <submittedName>
        <fullName evidence="1">Uncharacterized protein</fullName>
    </submittedName>
</protein>
<keyword evidence="2" id="KW-1185">Reference proteome</keyword>
<name>A0A8X6JCA4_TRICU</name>
<sequence length="108" mass="11581">MSGDNGAQRHNGAVATSTHRYGASSYRPLLFNPVAACNCTRCGDLCVWRVGLAAPAYHRCPATSIFAFCGSDLRCWSLVRCHRGACQQCCSNMTYSVSVPTAGIRAFA</sequence>
<evidence type="ECO:0000313" key="2">
    <source>
        <dbReference type="Proteomes" id="UP000887116"/>
    </source>
</evidence>
<gene>
    <name evidence="1" type="ORF">TNCT_58821</name>
</gene>
<evidence type="ECO:0000313" key="1">
    <source>
        <dbReference type="EMBL" id="GFR29910.1"/>
    </source>
</evidence>
<reference evidence="1" key="1">
    <citation type="submission" date="2020-07" db="EMBL/GenBank/DDBJ databases">
        <title>Multicomponent nature underlies the extraordinary mechanical properties of spider dragline silk.</title>
        <authorList>
            <person name="Kono N."/>
            <person name="Nakamura H."/>
            <person name="Mori M."/>
            <person name="Yoshida Y."/>
            <person name="Ohtoshi R."/>
            <person name="Malay A.D."/>
            <person name="Moran D.A.P."/>
            <person name="Tomita M."/>
            <person name="Numata K."/>
            <person name="Arakawa K."/>
        </authorList>
    </citation>
    <scope>NUCLEOTIDE SEQUENCE</scope>
</reference>
<organism evidence="1 2">
    <name type="scientific">Trichonephila clavata</name>
    <name type="common">Joro spider</name>
    <name type="synonym">Nephila clavata</name>
    <dbReference type="NCBI Taxonomy" id="2740835"/>
    <lineage>
        <taxon>Eukaryota</taxon>
        <taxon>Metazoa</taxon>
        <taxon>Ecdysozoa</taxon>
        <taxon>Arthropoda</taxon>
        <taxon>Chelicerata</taxon>
        <taxon>Arachnida</taxon>
        <taxon>Araneae</taxon>
        <taxon>Araneomorphae</taxon>
        <taxon>Entelegynae</taxon>
        <taxon>Araneoidea</taxon>
        <taxon>Nephilidae</taxon>
        <taxon>Trichonephila</taxon>
    </lineage>
</organism>
<accession>A0A8X6JCA4</accession>